<accession>A0ABU6JSR5</accession>
<dbReference type="Proteomes" id="UP001309705">
    <property type="component" value="Unassembled WGS sequence"/>
</dbReference>
<name>A0ABU6JSR5_9GAMM</name>
<dbReference type="Gene3D" id="3.40.190.290">
    <property type="match status" value="1"/>
</dbReference>
<comment type="caution">
    <text evidence="1">The sequence shown here is derived from an EMBL/GenBank/DDBJ whole genome shotgun (WGS) entry which is preliminary data.</text>
</comment>
<dbReference type="RefSeq" id="WP_327618287.1">
    <property type="nucleotide sequence ID" value="NZ_JAYWTM010000009.1"/>
</dbReference>
<evidence type="ECO:0000313" key="1">
    <source>
        <dbReference type="EMBL" id="MEC5343311.1"/>
    </source>
</evidence>
<reference evidence="1 2" key="1">
    <citation type="journal article" date="2017" name="Int. J. Syst. Evol. Microbiol.">
        <title>Brenneria populi subsp. brevivirga subsp. nov. isolated from symptomatic bark of Populus x euramericana canker, and description of Brenneria populi subsp. populi subsp. nov.</title>
        <authorList>
            <person name="Zheng M.H."/>
            <person name="Piao C.G."/>
            <person name="Xue H."/>
            <person name="Guo M.W."/>
            <person name="Li Y."/>
        </authorList>
    </citation>
    <scope>NUCLEOTIDE SEQUENCE [LARGE SCALE GENOMIC DNA]</scope>
    <source>
        <strain evidence="1 2">D9-5</strain>
    </source>
</reference>
<evidence type="ECO:0008006" key="3">
    <source>
        <dbReference type="Google" id="ProtNLM"/>
    </source>
</evidence>
<organism evidence="1 2">
    <name type="scientific">Brenneria populi</name>
    <dbReference type="NCBI Taxonomy" id="1505588"/>
    <lineage>
        <taxon>Bacteria</taxon>
        <taxon>Pseudomonadati</taxon>
        <taxon>Pseudomonadota</taxon>
        <taxon>Gammaproteobacteria</taxon>
        <taxon>Enterobacterales</taxon>
        <taxon>Pectobacteriaceae</taxon>
        <taxon>Brenneria</taxon>
    </lineage>
</organism>
<proteinExistence type="predicted"/>
<keyword evidence="2" id="KW-1185">Reference proteome</keyword>
<dbReference type="SUPFAM" id="SSF53850">
    <property type="entry name" value="Periplasmic binding protein-like II"/>
    <property type="match status" value="1"/>
</dbReference>
<sequence>MRRRSITVQLDSRPSIDADCKSLSIGKRAGLARGDLVRILPGDETPSRPMHLLFHGDRHLSPRLRSFVDFIVREFSHHSQA</sequence>
<evidence type="ECO:0000313" key="2">
    <source>
        <dbReference type="Proteomes" id="UP001309705"/>
    </source>
</evidence>
<gene>
    <name evidence="1" type="ORF">VSX58_11980</name>
</gene>
<protein>
    <recommendedName>
        <fullName evidence="3">LysR substrate-binding domain-containing protein</fullName>
    </recommendedName>
</protein>
<dbReference type="EMBL" id="JAYWTM010000009">
    <property type="protein sequence ID" value="MEC5343311.1"/>
    <property type="molecule type" value="Genomic_DNA"/>
</dbReference>